<comment type="caution">
    <text evidence="1">The sequence shown here is derived from an EMBL/GenBank/DDBJ whole genome shotgun (WGS) entry which is preliminary data.</text>
</comment>
<reference evidence="1" key="1">
    <citation type="submission" date="2022-07" db="EMBL/GenBank/DDBJ databases">
        <title>Enhanced cultured diversity of the mouse gut microbiota enables custom-made synthetic communities.</title>
        <authorList>
            <person name="Afrizal A."/>
        </authorList>
    </citation>
    <scope>NUCLEOTIDE SEQUENCE</scope>
    <source>
        <strain evidence="1">DSM 29482</strain>
    </source>
</reference>
<dbReference type="Proteomes" id="UP001142078">
    <property type="component" value="Unassembled WGS sequence"/>
</dbReference>
<dbReference type="OrthoDB" id="3035764at2"/>
<accession>A0A9X2MHG3</accession>
<dbReference type="AlphaFoldDB" id="A0A9X2MHG3"/>
<evidence type="ECO:0000313" key="2">
    <source>
        <dbReference type="Proteomes" id="UP001142078"/>
    </source>
</evidence>
<gene>
    <name evidence="1" type="ORF">NSA23_06555</name>
</gene>
<keyword evidence="2" id="KW-1185">Reference proteome</keyword>
<name>A0A9X2MHG3_9FIRM</name>
<sequence length="484" mass="57390">MREEYKSLFQYLGNSVHEYVTKYDDNENHSMYIRSRLAEAYLAIESLLENQFIEAHERVILERDLAKIYNQVYSEESLFYYSSFHYAYQNVKSNNVEKIQNQFQKINLDVMTMLLNVRSIMKGESDLGSSTDDYFFSRMENCTWAFSYIIKNDLEDYFVPSLYCICNMMQTLSLYYKAGKSKYRDRIKPLMNLLDKELNKYLSKEKVQKIIDSNYQLKYFLINQLLNHSDIDDGDYKPCVNIDEILNERVRGTFRILTSIYNINIDKFKQYFDLKIDNLIEKAEEMDILDKILFLRVLSNYFKSKGDEYSKFELGLYEEVIKINTEDFINQVFDLNQIDITSVEKYHLEKLMKMKDDELRVKFSKTIRGVSKRVLERESRKPHGAFEISDMEVPIMYKGKKYYLCMPFKSGVEITGKTVPVDVSYQIVRPFIEFRNCMVVFVTAKKCSENLMNYIKKIKDSLGWPIEVIEENVLAGLLMMNGEL</sequence>
<dbReference type="RefSeq" id="WP_042679791.1">
    <property type="nucleotide sequence ID" value="NZ_CABKTM010000015.1"/>
</dbReference>
<evidence type="ECO:0000313" key="1">
    <source>
        <dbReference type="EMBL" id="MCR2043779.1"/>
    </source>
</evidence>
<proteinExistence type="predicted"/>
<organism evidence="1 2">
    <name type="scientific">Anaerosalibacter massiliensis</name>
    <dbReference type="NCBI Taxonomy" id="1347392"/>
    <lineage>
        <taxon>Bacteria</taxon>
        <taxon>Bacillati</taxon>
        <taxon>Bacillota</taxon>
        <taxon>Tissierellia</taxon>
        <taxon>Tissierellales</taxon>
        <taxon>Sporanaerobacteraceae</taxon>
        <taxon>Anaerosalibacter</taxon>
    </lineage>
</organism>
<dbReference type="EMBL" id="JANJZL010000003">
    <property type="protein sequence ID" value="MCR2043779.1"/>
    <property type="molecule type" value="Genomic_DNA"/>
</dbReference>
<protein>
    <submittedName>
        <fullName evidence="1">Uncharacterized protein</fullName>
    </submittedName>
</protein>